<reference evidence="2" key="2">
    <citation type="journal article" date="2023" name="Int. J. Mol. Sci.">
        <title>De Novo Assembly and Annotation of 11 Diverse Shrub Willow (Salix) Genomes Reveals Novel Gene Organization in Sex-Linked Regions.</title>
        <authorList>
            <person name="Hyden B."/>
            <person name="Feng K."/>
            <person name="Yates T.B."/>
            <person name="Jawdy S."/>
            <person name="Cereghino C."/>
            <person name="Smart L.B."/>
            <person name="Muchero W."/>
        </authorList>
    </citation>
    <scope>NUCLEOTIDE SEQUENCE</scope>
    <source>
        <tissue evidence="2">Shoot tip</tissue>
    </source>
</reference>
<evidence type="ECO:0008006" key="4">
    <source>
        <dbReference type="Google" id="ProtNLM"/>
    </source>
</evidence>
<comment type="caution">
    <text evidence="2">The sequence shown here is derived from an EMBL/GenBank/DDBJ whole genome shotgun (WGS) entry which is preliminary data.</text>
</comment>
<keyword evidence="3" id="KW-1185">Reference proteome</keyword>
<proteinExistence type="predicted"/>
<organism evidence="2 3">
    <name type="scientific">Salix suchowensis</name>
    <dbReference type="NCBI Taxonomy" id="1278906"/>
    <lineage>
        <taxon>Eukaryota</taxon>
        <taxon>Viridiplantae</taxon>
        <taxon>Streptophyta</taxon>
        <taxon>Embryophyta</taxon>
        <taxon>Tracheophyta</taxon>
        <taxon>Spermatophyta</taxon>
        <taxon>Magnoliopsida</taxon>
        <taxon>eudicotyledons</taxon>
        <taxon>Gunneridae</taxon>
        <taxon>Pentapetalae</taxon>
        <taxon>rosids</taxon>
        <taxon>fabids</taxon>
        <taxon>Malpighiales</taxon>
        <taxon>Salicaceae</taxon>
        <taxon>Saliceae</taxon>
        <taxon>Salix</taxon>
    </lineage>
</organism>
<feature type="chain" id="PRO_5046025714" description="Secreted protein" evidence="1">
    <location>
        <begin position="19"/>
        <end position="148"/>
    </location>
</feature>
<reference evidence="2" key="1">
    <citation type="submission" date="2022-10" db="EMBL/GenBank/DDBJ databases">
        <authorList>
            <person name="Hyden B.L."/>
            <person name="Feng K."/>
            <person name="Yates T."/>
            <person name="Jawdy S."/>
            <person name="Smart L.B."/>
            <person name="Muchero W."/>
        </authorList>
    </citation>
    <scope>NUCLEOTIDE SEQUENCE</scope>
    <source>
        <tissue evidence="2">Shoot tip</tissue>
    </source>
</reference>
<name>A0ABQ9BA45_9ROSI</name>
<evidence type="ECO:0000313" key="3">
    <source>
        <dbReference type="Proteomes" id="UP001141253"/>
    </source>
</evidence>
<keyword evidence="1" id="KW-0732">Signal</keyword>
<protein>
    <recommendedName>
        <fullName evidence="4">Secreted protein</fullName>
    </recommendedName>
</protein>
<accession>A0ABQ9BA45</accession>
<dbReference type="Proteomes" id="UP001141253">
    <property type="component" value="Chromosome 12"/>
</dbReference>
<dbReference type="EMBL" id="JAPFFI010000010">
    <property type="protein sequence ID" value="KAJ6376261.1"/>
    <property type="molecule type" value="Genomic_DNA"/>
</dbReference>
<gene>
    <name evidence="2" type="ORF">OIU77_001092</name>
</gene>
<evidence type="ECO:0000256" key="1">
    <source>
        <dbReference type="SAM" id="SignalP"/>
    </source>
</evidence>
<evidence type="ECO:0000313" key="2">
    <source>
        <dbReference type="EMBL" id="KAJ6376261.1"/>
    </source>
</evidence>
<sequence length="148" mass="16817">MLFGNLILFLCLLVRFHSSNISFCEVLASGMGKALWSCLFLSNEYKLVCVAGQSNAKSTCRRKISYHGFVLYHIIWISLFNMSESCFNLQVHFSLFDVSAHDDCAHHICAPNICEPFLFFCFFSSNLTMGTLIHHTIFLLCNLVQMGL</sequence>
<feature type="signal peptide" evidence="1">
    <location>
        <begin position="1"/>
        <end position="18"/>
    </location>
</feature>